<dbReference type="EMBL" id="JAGSOH010000001">
    <property type="protein sequence ID" value="MBR7824779.1"/>
    <property type="molecule type" value="Genomic_DNA"/>
</dbReference>
<keyword evidence="2" id="KW-1185">Reference proteome</keyword>
<comment type="caution">
    <text evidence="1">The sequence shown here is derived from an EMBL/GenBank/DDBJ whole genome shotgun (WGS) entry which is preliminary data.</text>
</comment>
<gene>
    <name evidence="1" type="ORF">KDK95_00545</name>
</gene>
<dbReference type="AlphaFoldDB" id="A0A941EBE3"/>
<accession>A0A941EBE3</accession>
<proteinExistence type="predicted"/>
<evidence type="ECO:0000313" key="1">
    <source>
        <dbReference type="EMBL" id="MBR7824779.1"/>
    </source>
</evidence>
<evidence type="ECO:0000313" key="2">
    <source>
        <dbReference type="Proteomes" id="UP000676325"/>
    </source>
</evidence>
<sequence>MLELVVPYRDTRAAELCWSLSLPVQPALAVRSVELAGLTLEIRLLGASHQVLAWAEEGTGLLFTETVACLPGRAGPLPERHTVRLPGGGYTVESQTQVLDGPAFERAVERIRRAVQANRASLAGCYPGAPGALTAVLPEAAPSGVRWTTWHSYPQDGRLVRTRTAFRRTLSPMQRGRSDRRDGIRYARVDGDGEGVDGVRSYGAGSPPASVVCCHRP</sequence>
<name>A0A941EBE3_9ACTN</name>
<dbReference type="InterPro" id="IPR024486">
    <property type="entry name" value="DUF2617"/>
</dbReference>
<dbReference type="Proteomes" id="UP000676325">
    <property type="component" value="Unassembled WGS sequence"/>
</dbReference>
<protein>
    <submittedName>
        <fullName evidence="1">DUF2617 family protein</fullName>
    </submittedName>
</protein>
<dbReference type="RefSeq" id="WP_212515927.1">
    <property type="nucleotide sequence ID" value="NZ_JAGSOH010000001.1"/>
</dbReference>
<reference evidence="1" key="1">
    <citation type="submission" date="2021-04" db="EMBL/GenBank/DDBJ databases">
        <title>Genome based classification of Actinospica acidithermotolerans sp. nov., an actinobacterium isolated from an Indonesian hot spring.</title>
        <authorList>
            <person name="Kusuma A.B."/>
            <person name="Putra K.E."/>
            <person name="Nafisah S."/>
            <person name="Loh J."/>
            <person name="Nouioui I."/>
            <person name="Goodfellow M."/>
        </authorList>
    </citation>
    <scope>NUCLEOTIDE SEQUENCE</scope>
    <source>
        <strain evidence="1">MGRD01-02</strain>
    </source>
</reference>
<organism evidence="1 2">
    <name type="scientific">Actinospica acidithermotolerans</name>
    <dbReference type="NCBI Taxonomy" id="2828514"/>
    <lineage>
        <taxon>Bacteria</taxon>
        <taxon>Bacillati</taxon>
        <taxon>Actinomycetota</taxon>
        <taxon>Actinomycetes</taxon>
        <taxon>Catenulisporales</taxon>
        <taxon>Actinospicaceae</taxon>
        <taxon>Actinospica</taxon>
    </lineage>
</organism>
<dbReference type="Pfam" id="PF10936">
    <property type="entry name" value="DUF2617"/>
    <property type="match status" value="1"/>
</dbReference>